<reference evidence="2" key="1">
    <citation type="submission" date="2018-05" db="EMBL/GenBank/DDBJ databases">
        <authorList>
            <person name="Lanie J.A."/>
            <person name="Ng W.-L."/>
            <person name="Kazmierczak K.M."/>
            <person name="Andrzejewski T.M."/>
            <person name="Davidsen T.M."/>
            <person name="Wayne K.J."/>
            <person name="Tettelin H."/>
            <person name="Glass J.I."/>
            <person name="Rusch D."/>
            <person name="Podicherti R."/>
            <person name="Tsui H.-C.T."/>
            <person name="Winkler M.E."/>
        </authorList>
    </citation>
    <scope>NUCLEOTIDE SEQUENCE</scope>
</reference>
<name>A0A381R9U3_9ZZZZ</name>
<feature type="domain" description="ABM" evidence="1">
    <location>
        <begin position="1"/>
        <end position="65"/>
    </location>
</feature>
<proteinExistence type="predicted"/>
<dbReference type="AlphaFoldDB" id="A0A381R9U3"/>
<evidence type="ECO:0000313" key="2">
    <source>
        <dbReference type="EMBL" id="SUZ86617.1"/>
    </source>
</evidence>
<dbReference type="Pfam" id="PF03992">
    <property type="entry name" value="ABM"/>
    <property type="match status" value="1"/>
</dbReference>
<evidence type="ECO:0000259" key="1">
    <source>
        <dbReference type="Pfam" id="PF03992"/>
    </source>
</evidence>
<dbReference type="InterPro" id="IPR007138">
    <property type="entry name" value="ABM_dom"/>
</dbReference>
<sequence length="99" mass="10990">MTLVIFELEAKEGRIDDLKAMLREALPDTRAYPGCYDLSVFADPDGKTLLLVEAWDSQEAYERYFAWRANPGPGFASLEDLGPLVEGEPAPRFLDPAGL</sequence>
<organism evidence="2">
    <name type="scientific">marine metagenome</name>
    <dbReference type="NCBI Taxonomy" id="408172"/>
    <lineage>
        <taxon>unclassified sequences</taxon>
        <taxon>metagenomes</taxon>
        <taxon>ecological metagenomes</taxon>
    </lineage>
</organism>
<dbReference type="SUPFAM" id="SSF54909">
    <property type="entry name" value="Dimeric alpha+beta barrel"/>
    <property type="match status" value="1"/>
</dbReference>
<gene>
    <name evidence="2" type="ORF">METZ01_LOCUS39471</name>
</gene>
<dbReference type="InterPro" id="IPR011008">
    <property type="entry name" value="Dimeric_a/b-barrel"/>
</dbReference>
<dbReference type="EMBL" id="UINC01001691">
    <property type="protein sequence ID" value="SUZ86617.1"/>
    <property type="molecule type" value="Genomic_DNA"/>
</dbReference>
<dbReference type="Gene3D" id="3.30.70.100">
    <property type="match status" value="1"/>
</dbReference>
<accession>A0A381R9U3</accession>
<protein>
    <recommendedName>
        <fullName evidence="1">ABM domain-containing protein</fullName>
    </recommendedName>
</protein>